<dbReference type="EMBL" id="CP060825">
    <property type="protein sequence ID" value="QNP66401.1"/>
    <property type="molecule type" value="Genomic_DNA"/>
</dbReference>
<dbReference type="GO" id="GO:0016020">
    <property type="term" value="C:membrane"/>
    <property type="evidence" value="ECO:0007669"/>
    <property type="project" value="UniProtKB-SubCell"/>
</dbReference>
<evidence type="ECO:0000313" key="5">
    <source>
        <dbReference type="EMBL" id="QNP66401.1"/>
    </source>
</evidence>
<keyword evidence="2 4" id="KW-0472">Membrane</keyword>
<feature type="compositionally biased region" description="Low complexity" evidence="3">
    <location>
        <begin position="15"/>
        <end position="34"/>
    </location>
</feature>
<feature type="region of interest" description="Disordered" evidence="3">
    <location>
        <begin position="1"/>
        <end position="107"/>
    </location>
</feature>
<comment type="subcellular location">
    <subcellularLocation>
        <location evidence="1">Membrane</location>
    </subcellularLocation>
</comment>
<proteinExistence type="predicted"/>
<evidence type="ECO:0008006" key="7">
    <source>
        <dbReference type="Google" id="ProtNLM"/>
    </source>
</evidence>
<keyword evidence="4" id="KW-0812">Transmembrane</keyword>
<keyword evidence="4" id="KW-1133">Transmembrane helix</keyword>
<name>A0A7H0I0T5_9ACTN</name>
<feature type="transmembrane region" description="Helical" evidence="4">
    <location>
        <begin position="113"/>
        <end position="132"/>
    </location>
</feature>
<dbReference type="KEGG" id="sgj:IAG43_28060"/>
<evidence type="ECO:0000256" key="4">
    <source>
        <dbReference type="SAM" id="Phobius"/>
    </source>
</evidence>
<evidence type="ECO:0000256" key="2">
    <source>
        <dbReference type="ARBA" id="ARBA00023136"/>
    </source>
</evidence>
<reference evidence="5 6" key="1">
    <citation type="submission" date="2020-08" db="EMBL/GenBank/DDBJ databases">
        <title>A novel species.</title>
        <authorList>
            <person name="Gao J."/>
        </authorList>
    </citation>
    <scope>NUCLEOTIDE SEQUENCE [LARGE SCALE GENOMIC DNA]</scope>
    <source>
        <strain evidence="5 6">CRPJ-33</strain>
    </source>
</reference>
<organism evidence="5 6">
    <name type="scientific">Streptomyces genisteinicus</name>
    <dbReference type="NCBI Taxonomy" id="2768068"/>
    <lineage>
        <taxon>Bacteria</taxon>
        <taxon>Bacillati</taxon>
        <taxon>Actinomycetota</taxon>
        <taxon>Actinomycetes</taxon>
        <taxon>Kitasatosporales</taxon>
        <taxon>Streptomycetaceae</taxon>
        <taxon>Streptomyces</taxon>
    </lineage>
</organism>
<dbReference type="AlphaFoldDB" id="A0A7H0I0T5"/>
<evidence type="ECO:0000256" key="3">
    <source>
        <dbReference type="SAM" id="MobiDB-lite"/>
    </source>
</evidence>
<dbReference type="RefSeq" id="WP_187743460.1">
    <property type="nucleotide sequence ID" value="NZ_CP060825.1"/>
</dbReference>
<evidence type="ECO:0000256" key="1">
    <source>
        <dbReference type="ARBA" id="ARBA00004370"/>
    </source>
</evidence>
<dbReference type="Proteomes" id="UP000516230">
    <property type="component" value="Chromosome"/>
</dbReference>
<dbReference type="PANTHER" id="PTHR37042:SF4">
    <property type="entry name" value="OUTER MEMBRANE PROTEIN RV1973"/>
    <property type="match status" value="1"/>
</dbReference>
<keyword evidence="6" id="KW-1185">Reference proteome</keyword>
<protein>
    <recommendedName>
        <fullName evidence="7">Mce-associated membrane protein</fullName>
    </recommendedName>
</protein>
<dbReference type="PANTHER" id="PTHR37042">
    <property type="entry name" value="OUTER MEMBRANE PROTEIN RV1973"/>
    <property type="match status" value="1"/>
</dbReference>
<evidence type="ECO:0000313" key="6">
    <source>
        <dbReference type="Proteomes" id="UP000516230"/>
    </source>
</evidence>
<sequence length="288" mass="29814">MSTTRHLVNRRRRLATTAARTATAPAGEPTTERPGTSRPGHEAELPPPGSEPGDGPEPDGTAPASAGDTGTGRHPADDEDTADGKHTADGTDPADGTDTPSGKGAPATRTRRLPVILCLLTVLLGGFAAWAASQAAALRDDPATRNTALTDIARTSEVKGAATKAVEAVFSYDFADPQALDRAARTHLTGEATRQHTTMLAAVREQGPKQKLLLTTTVTESGVERVDGDRARVLVYADQSNTRTAPAGSGDEAAGDERTYAAAMLAVDMVLTDGTWRIANLDTLGAGS</sequence>
<accession>A0A7H0I0T5</accession>
<gene>
    <name evidence="5" type="ORF">IAG43_28060</name>
</gene>
<feature type="compositionally biased region" description="Low complexity" evidence="3">
    <location>
        <begin position="90"/>
        <end position="100"/>
    </location>
</feature>